<protein>
    <submittedName>
        <fullName evidence="1">Uncharacterized protein</fullName>
    </submittedName>
</protein>
<keyword evidence="2" id="KW-1185">Reference proteome</keyword>
<name>A0AAV4XCY4_CAEEX</name>
<accession>A0AAV4XCY4</accession>
<gene>
    <name evidence="1" type="ORF">CEXT_151991</name>
</gene>
<dbReference type="AlphaFoldDB" id="A0AAV4XCY4"/>
<reference evidence="1 2" key="1">
    <citation type="submission" date="2021-06" db="EMBL/GenBank/DDBJ databases">
        <title>Caerostris extrusa draft genome.</title>
        <authorList>
            <person name="Kono N."/>
            <person name="Arakawa K."/>
        </authorList>
    </citation>
    <scope>NUCLEOTIDE SEQUENCE [LARGE SCALE GENOMIC DNA]</scope>
</reference>
<organism evidence="1 2">
    <name type="scientific">Caerostris extrusa</name>
    <name type="common">Bark spider</name>
    <name type="synonym">Caerostris bankana</name>
    <dbReference type="NCBI Taxonomy" id="172846"/>
    <lineage>
        <taxon>Eukaryota</taxon>
        <taxon>Metazoa</taxon>
        <taxon>Ecdysozoa</taxon>
        <taxon>Arthropoda</taxon>
        <taxon>Chelicerata</taxon>
        <taxon>Arachnida</taxon>
        <taxon>Araneae</taxon>
        <taxon>Araneomorphae</taxon>
        <taxon>Entelegynae</taxon>
        <taxon>Araneoidea</taxon>
        <taxon>Araneidae</taxon>
        <taxon>Caerostris</taxon>
    </lineage>
</organism>
<comment type="caution">
    <text evidence="1">The sequence shown here is derived from an EMBL/GenBank/DDBJ whole genome shotgun (WGS) entry which is preliminary data.</text>
</comment>
<evidence type="ECO:0000313" key="1">
    <source>
        <dbReference type="EMBL" id="GIY92937.1"/>
    </source>
</evidence>
<proteinExistence type="predicted"/>
<dbReference type="EMBL" id="BPLR01000209">
    <property type="protein sequence ID" value="GIY92937.1"/>
    <property type="molecule type" value="Genomic_DNA"/>
</dbReference>
<sequence length="100" mass="11402">MALSKSRFPGLGRTYCGHQLRWECLKHTDALLLNGIFFLWPFQGDLNVKKKEHIYHVLSISLCKCMLMASSIDGAHSLIHEKAFKGIVSELLQKVAQFWA</sequence>
<dbReference type="Proteomes" id="UP001054945">
    <property type="component" value="Unassembled WGS sequence"/>
</dbReference>
<evidence type="ECO:0000313" key="2">
    <source>
        <dbReference type="Proteomes" id="UP001054945"/>
    </source>
</evidence>